<evidence type="ECO:0000256" key="2">
    <source>
        <dbReference type="ARBA" id="ARBA00008398"/>
    </source>
</evidence>
<evidence type="ECO:0000256" key="6">
    <source>
        <dbReference type="ARBA" id="ARBA00022840"/>
    </source>
</evidence>
<keyword evidence="8 10" id="KW-0238">DNA-binding</keyword>
<dbReference type="SMART" id="SM00382">
    <property type="entry name" value="AAA"/>
    <property type="match status" value="1"/>
</dbReference>
<comment type="function">
    <text evidence="10">Component of the origin recognition complex (ORC) that binds origins of replication. DNA-binding is ATP-dependent, however specific DNA sequences that define origins of replication have not been identified so far. ORC is required to assemble the pre-replication complex necessary to initiate DNA replication.</text>
</comment>
<accession>A0A137P3X5</accession>
<dbReference type="PANTHER" id="PTHR10763">
    <property type="entry name" value="CELL DIVISION CONTROL PROTEIN 6-RELATED"/>
    <property type="match status" value="1"/>
</dbReference>
<dbReference type="OrthoDB" id="1926878at2759"/>
<keyword evidence="6 10" id="KW-0067">ATP-binding</keyword>
<comment type="subunit">
    <text evidence="10">ORC is composed of six subunits.</text>
</comment>
<dbReference type="SUPFAM" id="SSF52540">
    <property type="entry name" value="P-loop containing nucleoside triphosphate hydrolases"/>
    <property type="match status" value="1"/>
</dbReference>
<comment type="similarity">
    <text evidence="2 10">Belongs to the ORC1 family.</text>
</comment>
<dbReference type="InterPro" id="IPR050311">
    <property type="entry name" value="ORC1/CDC6"/>
</dbReference>
<evidence type="ECO:0000256" key="4">
    <source>
        <dbReference type="ARBA" id="ARBA00022723"/>
    </source>
</evidence>
<dbReference type="PANTHER" id="PTHR10763:SF23">
    <property type="entry name" value="ORIGIN RECOGNITION COMPLEX SUBUNIT 1"/>
    <property type="match status" value="1"/>
</dbReference>
<dbReference type="Pfam" id="PF00004">
    <property type="entry name" value="AAA"/>
    <property type="match status" value="1"/>
</dbReference>
<evidence type="ECO:0000256" key="10">
    <source>
        <dbReference type="RuleBase" id="RU365058"/>
    </source>
</evidence>
<dbReference type="InterPro" id="IPR027417">
    <property type="entry name" value="P-loop_NTPase"/>
</dbReference>
<dbReference type="Pfam" id="PF22606">
    <property type="entry name" value="Cdc6-ORC-like_ATPase_lid"/>
    <property type="match status" value="1"/>
</dbReference>
<feature type="non-terminal residue" evidence="12">
    <location>
        <position position="312"/>
    </location>
</feature>
<dbReference type="OMA" id="QPIINGE"/>
<name>A0A137P3X5_CONC2</name>
<evidence type="ECO:0000259" key="11">
    <source>
        <dbReference type="SMART" id="SM00382"/>
    </source>
</evidence>
<dbReference type="InterPro" id="IPR054425">
    <property type="entry name" value="Cdc6_ORC1-like_ATPase_lid"/>
</dbReference>
<evidence type="ECO:0000256" key="1">
    <source>
        <dbReference type="ARBA" id="ARBA00004123"/>
    </source>
</evidence>
<organism evidence="12 13">
    <name type="scientific">Conidiobolus coronatus (strain ATCC 28846 / CBS 209.66 / NRRL 28638)</name>
    <name type="common">Delacroixia coronata</name>
    <dbReference type="NCBI Taxonomy" id="796925"/>
    <lineage>
        <taxon>Eukaryota</taxon>
        <taxon>Fungi</taxon>
        <taxon>Fungi incertae sedis</taxon>
        <taxon>Zoopagomycota</taxon>
        <taxon>Entomophthoromycotina</taxon>
        <taxon>Entomophthoromycetes</taxon>
        <taxon>Entomophthorales</taxon>
        <taxon>Ancylistaceae</taxon>
        <taxon>Conidiobolus</taxon>
    </lineage>
</organism>
<dbReference type="STRING" id="796925.A0A137P3X5"/>
<gene>
    <name evidence="12" type="ORF">CONCODRAFT_30951</name>
</gene>
<dbReference type="AlphaFoldDB" id="A0A137P3X5"/>
<evidence type="ECO:0000313" key="12">
    <source>
        <dbReference type="EMBL" id="KXN69716.1"/>
    </source>
</evidence>
<evidence type="ECO:0000256" key="3">
    <source>
        <dbReference type="ARBA" id="ARBA00022705"/>
    </source>
</evidence>
<dbReference type="GO" id="GO:0016887">
    <property type="term" value="F:ATP hydrolysis activity"/>
    <property type="evidence" value="ECO:0007669"/>
    <property type="project" value="InterPro"/>
</dbReference>
<evidence type="ECO:0000313" key="13">
    <source>
        <dbReference type="Proteomes" id="UP000070444"/>
    </source>
</evidence>
<keyword evidence="5 10" id="KW-0547">Nucleotide-binding</keyword>
<keyword evidence="7" id="KW-0460">Magnesium</keyword>
<keyword evidence="3 10" id="KW-0235">DNA replication</keyword>
<keyword evidence="12" id="KW-0378">Hydrolase</keyword>
<proteinExistence type="inferred from homology"/>
<feature type="domain" description="AAA+ ATPase" evidence="11">
    <location>
        <begin position="36"/>
        <end position="183"/>
    </location>
</feature>
<dbReference type="Proteomes" id="UP000070444">
    <property type="component" value="Unassembled WGS sequence"/>
</dbReference>
<feature type="non-terminal residue" evidence="12">
    <location>
        <position position="1"/>
    </location>
</feature>
<dbReference type="GO" id="GO:0003688">
    <property type="term" value="F:DNA replication origin binding"/>
    <property type="evidence" value="ECO:0007669"/>
    <property type="project" value="TreeGrafter"/>
</dbReference>
<keyword evidence="4" id="KW-0479">Metal-binding</keyword>
<dbReference type="InterPro" id="IPR003593">
    <property type="entry name" value="AAA+_ATPase"/>
</dbReference>
<sequence>SRVALHVNYIPKKLVGRESEFSQITKLLTKGLTQNNSLCVYISGVPGTGKTATVRSAIKELQQKRKAPLKFLELNGMKLSEPSQAYVELWKLISGKEVTPKHALDLLNAHFSDKTLKKEKILVIMDELDVLMTRKQDVIYHFFDWPYKFNSNLIVVAIANTMDLPERLLHHKVSSRLGSARINFAPYDHNQLYEIVRDRLGNCLWFTPDAIEICSRKVAAVSGDARRALDICRNAVEVFELEIKDKLDNNQALDAEITTATINKVYKAMYDNPTVKFIQSFSLNLKLILVSLLHLIKRTGITEVSVEQLISK</sequence>
<dbReference type="GO" id="GO:0033314">
    <property type="term" value="P:mitotic DNA replication checkpoint signaling"/>
    <property type="evidence" value="ECO:0007669"/>
    <property type="project" value="TreeGrafter"/>
</dbReference>
<dbReference type="EMBL" id="KQ964525">
    <property type="protein sequence ID" value="KXN69716.1"/>
    <property type="molecule type" value="Genomic_DNA"/>
</dbReference>
<dbReference type="GO" id="GO:0005664">
    <property type="term" value="C:nuclear origin of replication recognition complex"/>
    <property type="evidence" value="ECO:0007669"/>
    <property type="project" value="TreeGrafter"/>
</dbReference>
<evidence type="ECO:0000256" key="5">
    <source>
        <dbReference type="ARBA" id="ARBA00022741"/>
    </source>
</evidence>
<dbReference type="CDD" id="cd00009">
    <property type="entry name" value="AAA"/>
    <property type="match status" value="1"/>
</dbReference>
<evidence type="ECO:0000256" key="8">
    <source>
        <dbReference type="ARBA" id="ARBA00023125"/>
    </source>
</evidence>
<dbReference type="Gene3D" id="3.40.50.300">
    <property type="entry name" value="P-loop containing nucleotide triphosphate hydrolases"/>
    <property type="match status" value="1"/>
</dbReference>
<dbReference type="GO" id="GO:0005524">
    <property type="term" value="F:ATP binding"/>
    <property type="evidence" value="ECO:0007669"/>
    <property type="project" value="UniProtKB-KW"/>
</dbReference>
<keyword evidence="9 10" id="KW-0539">Nucleus</keyword>
<evidence type="ECO:0000256" key="7">
    <source>
        <dbReference type="ARBA" id="ARBA00022842"/>
    </source>
</evidence>
<dbReference type="GO" id="GO:0006270">
    <property type="term" value="P:DNA replication initiation"/>
    <property type="evidence" value="ECO:0007669"/>
    <property type="project" value="TreeGrafter"/>
</dbReference>
<dbReference type="GO" id="GO:0046872">
    <property type="term" value="F:metal ion binding"/>
    <property type="evidence" value="ECO:0007669"/>
    <property type="project" value="UniProtKB-KW"/>
</dbReference>
<dbReference type="InterPro" id="IPR003959">
    <property type="entry name" value="ATPase_AAA_core"/>
</dbReference>
<reference evidence="12 13" key="1">
    <citation type="journal article" date="2015" name="Genome Biol. Evol.">
        <title>Phylogenomic analyses indicate that early fungi evolved digesting cell walls of algal ancestors of land plants.</title>
        <authorList>
            <person name="Chang Y."/>
            <person name="Wang S."/>
            <person name="Sekimoto S."/>
            <person name="Aerts A.L."/>
            <person name="Choi C."/>
            <person name="Clum A."/>
            <person name="LaButti K.M."/>
            <person name="Lindquist E.A."/>
            <person name="Yee Ngan C."/>
            <person name="Ohm R.A."/>
            <person name="Salamov A.A."/>
            <person name="Grigoriev I.V."/>
            <person name="Spatafora J.W."/>
            <person name="Berbee M.L."/>
        </authorList>
    </citation>
    <scope>NUCLEOTIDE SEQUENCE [LARGE SCALE GENOMIC DNA]</scope>
    <source>
        <strain evidence="12 13">NRRL 28638</strain>
    </source>
</reference>
<evidence type="ECO:0000256" key="9">
    <source>
        <dbReference type="ARBA" id="ARBA00023242"/>
    </source>
</evidence>
<dbReference type="FunFam" id="3.40.50.300:FF:000199">
    <property type="entry name" value="Origin recognition complex subunit 1"/>
    <property type="match status" value="1"/>
</dbReference>
<protein>
    <recommendedName>
        <fullName evidence="10">Origin recognition complex subunit 1</fullName>
    </recommendedName>
</protein>
<keyword evidence="13" id="KW-1185">Reference proteome</keyword>
<comment type="subcellular location">
    <subcellularLocation>
        <location evidence="1 10">Nucleus</location>
    </subcellularLocation>
</comment>